<evidence type="ECO:0000313" key="1">
    <source>
        <dbReference type="EMBL" id="DAF64766.1"/>
    </source>
</evidence>
<organism evidence="1">
    <name type="scientific">Siphoviridae sp. ct7dP4</name>
    <dbReference type="NCBI Taxonomy" id="2827787"/>
    <lineage>
        <taxon>Viruses</taxon>
        <taxon>Duplodnaviria</taxon>
        <taxon>Heunggongvirae</taxon>
        <taxon>Uroviricota</taxon>
        <taxon>Caudoviricetes</taxon>
    </lineage>
</organism>
<dbReference type="EMBL" id="BK032866">
    <property type="protein sequence ID" value="DAF64766.1"/>
    <property type="molecule type" value="Genomic_DNA"/>
</dbReference>
<sequence length="31" mass="3697">MPAIHLFYRLFKAGANQTEYKICLIQERKTI</sequence>
<reference evidence="1" key="1">
    <citation type="journal article" date="2021" name="Proc. Natl. Acad. Sci. U.S.A.">
        <title>A Catalog of Tens of Thousands of Viruses from Human Metagenomes Reveals Hidden Associations with Chronic Diseases.</title>
        <authorList>
            <person name="Tisza M.J."/>
            <person name="Buck C.B."/>
        </authorList>
    </citation>
    <scope>NUCLEOTIDE SEQUENCE</scope>
    <source>
        <strain evidence="1">Ct7dP4</strain>
    </source>
</reference>
<accession>A0A8S5TNQ5</accession>
<protein>
    <submittedName>
        <fullName evidence="1">Uncharacterized protein</fullName>
    </submittedName>
</protein>
<proteinExistence type="predicted"/>
<name>A0A8S5TNQ5_9CAUD</name>